<accession>A0A0T7F8H5</accession>
<feature type="transmembrane region" description="Helical" evidence="2">
    <location>
        <begin position="6"/>
        <end position="26"/>
    </location>
</feature>
<proteinExistence type="predicted"/>
<gene>
    <name evidence="3" type="ORF">NGAL_HAMBI1145_01360</name>
    <name evidence="4" type="ORF">NGAL_HAMBI1189_06360</name>
</gene>
<dbReference type="AlphaFoldDB" id="A0A0T7F8H5"/>
<feature type="region of interest" description="Disordered" evidence="1">
    <location>
        <begin position="58"/>
        <end position="93"/>
    </location>
</feature>
<feature type="compositionally biased region" description="Polar residues" evidence="1">
    <location>
        <begin position="80"/>
        <end position="93"/>
    </location>
</feature>
<protein>
    <recommendedName>
        <fullName evidence="7">Transmembrane protein</fullName>
    </recommendedName>
</protein>
<dbReference type="OrthoDB" id="8411015at2"/>
<evidence type="ECO:0000256" key="2">
    <source>
        <dbReference type="SAM" id="Phobius"/>
    </source>
</evidence>
<feature type="transmembrane region" description="Helical" evidence="2">
    <location>
        <begin position="33"/>
        <end position="54"/>
    </location>
</feature>
<sequence length="93" mass="9438">MENAMWLFVVAGGAAILGLALAFGIIKQNPARGIGAIAGAFIVAIGAVGLGYLVSSQTETAPSKPSDAQGSQYEAPARPSDQNALPGLNQQNR</sequence>
<dbReference type="Proteomes" id="UP000039660">
    <property type="component" value="Unassembled WGS sequence"/>
</dbReference>
<evidence type="ECO:0000313" key="3">
    <source>
        <dbReference type="EMBL" id="CDZ31374.1"/>
    </source>
</evidence>
<keyword evidence="2" id="KW-0812">Transmembrane</keyword>
<name>A0A0T7F8H5_NEOGA</name>
<evidence type="ECO:0000256" key="1">
    <source>
        <dbReference type="SAM" id="MobiDB-lite"/>
    </source>
</evidence>
<dbReference type="EMBL" id="CCRH01000001">
    <property type="protein sequence ID" value="CDZ31374.1"/>
    <property type="molecule type" value="Genomic_DNA"/>
</dbReference>
<evidence type="ECO:0000313" key="5">
    <source>
        <dbReference type="Proteomes" id="UP000039660"/>
    </source>
</evidence>
<reference evidence="5 6" key="1">
    <citation type="submission" date="2014-08" db="EMBL/GenBank/DDBJ databases">
        <authorList>
            <person name="Chen Y.-H."/>
        </authorList>
    </citation>
    <scope>NUCLEOTIDE SEQUENCE [LARGE SCALE GENOMIC DNA]</scope>
</reference>
<keyword evidence="2" id="KW-1133">Transmembrane helix</keyword>
<dbReference type="Proteomes" id="UP000046176">
    <property type="component" value="Unassembled WGS sequence"/>
</dbReference>
<evidence type="ECO:0000313" key="4">
    <source>
        <dbReference type="EMBL" id="CDZ44891.1"/>
    </source>
</evidence>
<organism evidence="3 6">
    <name type="scientific">Neorhizobium galegae bv. officinalis</name>
    <dbReference type="NCBI Taxonomy" id="323656"/>
    <lineage>
        <taxon>Bacteria</taxon>
        <taxon>Pseudomonadati</taxon>
        <taxon>Pseudomonadota</taxon>
        <taxon>Alphaproteobacteria</taxon>
        <taxon>Hyphomicrobiales</taxon>
        <taxon>Rhizobiaceae</taxon>
        <taxon>Rhizobium/Agrobacterium group</taxon>
        <taxon>Neorhizobium</taxon>
    </lineage>
</organism>
<evidence type="ECO:0008006" key="7">
    <source>
        <dbReference type="Google" id="ProtNLM"/>
    </source>
</evidence>
<feature type="compositionally biased region" description="Polar residues" evidence="1">
    <location>
        <begin position="58"/>
        <end position="72"/>
    </location>
</feature>
<evidence type="ECO:0000313" key="6">
    <source>
        <dbReference type="Proteomes" id="UP000046176"/>
    </source>
</evidence>
<dbReference type="EMBL" id="CCRK01000001">
    <property type="protein sequence ID" value="CDZ44891.1"/>
    <property type="molecule type" value="Genomic_DNA"/>
</dbReference>
<keyword evidence="2" id="KW-0472">Membrane</keyword>
<dbReference type="RefSeq" id="WP_046631161.1">
    <property type="nucleotide sequence ID" value="NZ_CCRH01000001.1"/>
</dbReference>